<protein>
    <recommendedName>
        <fullName evidence="2">Transposase MuDR plant domain-containing protein</fullName>
    </recommendedName>
</protein>
<dbReference type="AlphaFoldDB" id="A0A2I0HW11"/>
<evidence type="ECO:0000313" key="4">
    <source>
        <dbReference type="Proteomes" id="UP000233551"/>
    </source>
</evidence>
<feature type="compositionally biased region" description="Acidic residues" evidence="1">
    <location>
        <begin position="60"/>
        <end position="92"/>
    </location>
</feature>
<dbReference type="InterPro" id="IPR004332">
    <property type="entry name" value="Transposase_MuDR"/>
</dbReference>
<evidence type="ECO:0000256" key="1">
    <source>
        <dbReference type="SAM" id="MobiDB-lite"/>
    </source>
</evidence>
<evidence type="ECO:0000259" key="2">
    <source>
        <dbReference type="Pfam" id="PF03108"/>
    </source>
</evidence>
<comment type="caution">
    <text evidence="3">The sequence shown here is derived from an EMBL/GenBank/DDBJ whole genome shotgun (WGS) entry which is preliminary data.</text>
</comment>
<accession>A0A2I0HW11</accession>
<organism evidence="3 4">
    <name type="scientific">Punica granatum</name>
    <name type="common">Pomegranate</name>
    <dbReference type="NCBI Taxonomy" id="22663"/>
    <lineage>
        <taxon>Eukaryota</taxon>
        <taxon>Viridiplantae</taxon>
        <taxon>Streptophyta</taxon>
        <taxon>Embryophyta</taxon>
        <taxon>Tracheophyta</taxon>
        <taxon>Spermatophyta</taxon>
        <taxon>Magnoliopsida</taxon>
        <taxon>eudicotyledons</taxon>
        <taxon>Gunneridae</taxon>
        <taxon>Pentapetalae</taxon>
        <taxon>rosids</taxon>
        <taxon>malvids</taxon>
        <taxon>Myrtales</taxon>
        <taxon>Lythraceae</taxon>
        <taxon>Punica</taxon>
    </lineage>
</organism>
<dbReference type="Pfam" id="PF03108">
    <property type="entry name" value="DBD_Tnp_Mut"/>
    <property type="match status" value="1"/>
</dbReference>
<reference evidence="3 4" key="1">
    <citation type="submission" date="2017-11" db="EMBL/GenBank/DDBJ databases">
        <title>De-novo sequencing of pomegranate (Punica granatum L.) genome.</title>
        <authorList>
            <person name="Akparov Z."/>
            <person name="Amiraslanov A."/>
            <person name="Hajiyeva S."/>
            <person name="Abbasov M."/>
            <person name="Kaur K."/>
            <person name="Hamwieh A."/>
            <person name="Solovyev V."/>
            <person name="Salamov A."/>
            <person name="Braich B."/>
            <person name="Kosarev P."/>
            <person name="Mahmoud A."/>
            <person name="Hajiyev E."/>
            <person name="Babayeva S."/>
            <person name="Izzatullayeva V."/>
            <person name="Mammadov A."/>
            <person name="Mammadov A."/>
            <person name="Sharifova S."/>
            <person name="Ojaghi J."/>
            <person name="Eynullazada K."/>
            <person name="Bayramov B."/>
            <person name="Abdulazimova A."/>
            <person name="Shahmuradov I."/>
        </authorList>
    </citation>
    <scope>NUCLEOTIDE SEQUENCE [LARGE SCALE GENOMIC DNA]</scope>
    <source>
        <strain evidence="4">cv. AG2017</strain>
        <tissue evidence="3">Leaf</tissue>
    </source>
</reference>
<feature type="region of interest" description="Disordered" evidence="1">
    <location>
        <begin position="50"/>
        <end position="92"/>
    </location>
</feature>
<dbReference type="EMBL" id="PGOL01005144">
    <property type="protein sequence ID" value="PKI35899.1"/>
    <property type="molecule type" value="Genomic_DNA"/>
</dbReference>
<proteinExistence type="predicted"/>
<sequence length="198" mass="22087">MTELGIKYEMIAVYVEADKKDYDDGANDAIDGVIPDSAVAVDSGVAMDGGVVGEGGIVVDNEDEDEDEDDTVYYPPEEEESDAYSSADDEYNSDNNNEEFLEGHILRITQGNKQSEMQVDEERAISHQGEESDKQVVYNDNEVTPHNSADEGPKEFIRAMKDYAIYHGFSLCFLRSGEKKVEVVCKANCPWRIYAAWT</sequence>
<gene>
    <name evidence="3" type="ORF">CRG98_043709</name>
</gene>
<feature type="domain" description="Transposase MuDR plant" evidence="2">
    <location>
        <begin position="152"/>
        <end position="196"/>
    </location>
</feature>
<dbReference type="Proteomes" id="UP000233551">
    <property type="component" value="Unassembled WGS sequence"/>
</dbReference>
<keyword evidence="4" id="KW-1185">Reference proteome</keyword>
<evidence type="ECO:0000313" key="3">
    <source>
        <dbReference type="EMBL" id="PKI35899.1"/>
    </source>
</evidence>
<name>A0A2I0HW11_PUNGR</name>